<keyword evidence="4" id="KW-1185">Reference proteome</keyword>
<dbReference type="PANTHER" id="PTHR30466">
    <property type="entry name" value="FLAVIN REDUCTASE"/>
    <property type="match status" value="1"/>
</dbReference>
<dbReference type="InterPro" id="IPR012349">
    <property type="entry name" value="Split_barrel_FMN-bd"/>
</dbReference>
<accession>A0ABW8M1Z3</accession>
<name>A0ABW8M1Z3_9ACTN</name>
<dbReference type="InterPro" id="IPR002563">
    <property type="entry name" value="Flavin_Rdtase-like_dom"/>
</dbReference>
<dbReference type="Proteomes" id="UP001620295">
    <property type="component" value="Unassembled WGS sequence"/>
</dbReference>
<evidence type="ECO:0000256" key="1">
    <source>
        <dbReference type="ARBA" id="ARBA00023002"/>
    </source>
</evidence>
<feature type="domain" description="Flavin reductase like" evidence="2">
    <location>
        <begin position="22"/>
        <end position="169"/>
    </location>
</feature>
<dbReference type="InterPro" id="IPR050268">
    <property type="entry name" value="NADH-dep_flavin_reductase"/>
</dbReference>
<comment type="caution">
    <text evidence="3">The sequence shown here is derived from an EMBL/GenBank/DDBJ whole genome shotgun (WGS) entry which is preliminary data.</text>
</comment>
<dbReference type="SUPFAM" id="SSF50475">
    <property type="entry name" value="FMN-binding split barrel"/>
    <property type="match status" value="1"/>
</dbReference>
<organism evidence="3 4">
    <name type="scientific">Streptomyces milbemycinicus</name>
    <dbReference type="NCBI Taxonomy" id="476552"/>
    <lineage>
        <taxon>Bacteria</taxon>
        <taxon>Bacillati</taxon>
        <taxon>Actinomycetota</taxon>
        <taxon>Actinomycetes</taxon>
        <taxon>Kitasatosporales</taxon>
        <taxon>Streptomycetaceae</taxon>
        <taxon>Streptomyces</taxon>
    </lineage>
</organism>
<dbReference type="RefSeq" id="WP_358646714.1">
    <property type="nucleotide sequence ID" value="NZ_JBFAEV010000049.1"/>
</dbReference>
<dbReference type="EMBL" id="JBJDQH010000024">
    <property type="protein sequence ID" value="MFK4272197.1"/>
    <property type="molecule type" value="Genomic_DNA"/>
</dbReference>
<evidence type="ECO:0000259" key="2">
    <source>
        <dbReference type="SMART" id="SM00903"/>
    </source>
</evidence>
<dbReference type="PANTHER" id="PTHR30466:SF1">
    <property type="entry name" value="FMN REDUCTASE (NADH) RUTF"/>
    <property type="match status" value="1"/>
</dbReference>
<protein>
    <submittedName>
        <fullName evidence="3">Flavin reductase family protein</fullName>
    </submittedName>
</protein>
<reference evidence="3 4" key="1">
    <citation type="submission" date="2024-11" db="EMBL/GenBank/DDBJ databases">
        <title>The Natural Products Discovery Center: Release of the First 8490 Sequenced Strains for Exploring Actinobacteria Biosynthetic Diversity.</title>
        <authorList>
            <person name="Kalkreuter E."/>
            <person name="Kautsar S.A."/>
            <person name="Yang D."/>
            <person name="Bader C.D."/>
            <person name="Teijaro C.N."/>
            <person name="Fluegel L."/>
            <person name="Davis C.M."/>
            <person name="Simpson J.R."/>
            <person name="Lauterbach L."/>
            <person name="Steele A.D."/>
            <person name="Gui C."/>
            <person name="Meng S."/>
            <person name="Li G."/>
            <person name="Viehrig K."/>
            <person name="Ye F."/>
            <person name="Su P."/>
            <person name="Kiefer A.F."/>
            <person name="Nichols A."/>
            <person name="Cepeda A.J."/>
            <person name="Yan W."/>
            <person name="Fan B."/>
            <person name="Jiang Y."/>
            <person name="Adhikari A."/>
            <person name="Zheng C.-J."/>
            <person name="Schuster L."/>
            <person name="Cowan T.M."/>
            <person name="Smanski M.J."/>
            <person name="Chevrette M.G."/>
            <person name="De Carvalho L.P.S."/>
            <person name="Shen B."/>
        </authorList>
    </citation>
    <scope>NUCLEOTIDE SEQUENCE [LARGE SCALE GENOMIC DNA]</scope>
    <source>
        <strain evidence="3 4">NPDC020863</strain>
    </source>
</reference>
<evidence type="ECO:0000313" key="4">
    <source>
        <dbReference type="Proteomes" id="UP001620295"/>
    </source>
</evidence>
<sequence length="173" mass="18000">MTAATSDRPVDSPPDSGFLDAMAALAGGVCVVTALTSEGGPVGFTSTAVMSLSREPQLLAIGVGRRGRTLPALLDGRGFALNILHGGGEHVSRRFADRSADRFADLEWSTEERGGLPLLLAHSSYAVLCRVVRDLPAGDHQLIVAAVEEVVPGTGGPTALVHHDRRYHALGAA</sequence>
<dbReference type="SMART" id="SM00903">
    <property type="entry name" value="Flavin_Reduct"/>
    <property type="match status" value="1"/>
</dbReference>
<gene>
    <name evidence="3" type="ORF">ACI2L5_46040</name>
</gene>
<keyword evidence="1" id="KW-0560">Oxidoreductase</keyword>
<dbReference type="Pfam" id="PF01613">
    <property type="entry name" value="Flavin_Reduct"/>
    <property type="match status" value="1"/>
</dbReference>
<evidence type="ECO:0000313" key="3">
    <source>
        <dbReference type="EMBL" id="MFK4272197.1"/>
    </source>
</evidence>
<proteinExistence type="predicted"/>
<dbReference type="Gene3D" id="2.30.110.10">
    <property type="entry name" value="Electron Transport, Fmn-binding Protein, Chain A"/>
    <property type="match status" value="1"/>
</dbReference>